<reference evidence="10" key="1">
    <citation type="submission" date="2021-05" db="EMBL/GenBank/DDBJ databases">
        <authorList>
            <person name="Alioto T."/>
            <person name="Alioto T."/>
            <person name="Gomez Garrido J."/>
        </authorList>
    </citation>
    <scope>NUCLEOTIDE SEQUENCE</scope>
</reference>
<evidence type="ECO:0000256" key="3">
    <source>
        <dbReference type="ARBA" id="ARBA00022475"/>
    </source>
</evidence>
<feature type="compositionally biased region" description="Low complexity" evidence="8">
    <location>
        <begin position="25"/>
        <end position="47"/>
    </location>
</feature>
<dbReference type="EMBL" id="HBUF01358672">
    <property type="protein sequence ID" value="CAG6719361.1"/>
    <property type="molecule type" value="Transcribed_RNA"/>
</dbReference>
<evidence type="ECO:0000256" key="9">
    <source>
        <dbReference type="SAM" id="Phobius"/>
    </source>
</evidence>
<dbReference type="GO" id="GO:0005886">
    <property type="term" value="C:plasma membrane"/>
    <property type="evidence" value="ECO:0007669"/>
    <property type="project" value="UniProtKB-SubCell"/>
</dbReference>
<dbReference type="PRINTS" id="PR01609">
    <property type="entry name" value="CD36FAMILY"/>
</dbReference>
<feature type="transmembrane region" description="Helical" evidence="9">
    <location>
        <begin position="64"/>
        <end position="86"/>
    </location>
</feature>
<evidence type="ECO:0000256" key="5">
    <source>
        <dbReference type="ARBA" id="ARBA00022989"/>
    </source>
</evidence>
<evidence type="ECO:0000256" key="6">
    <source>
        <dbReference type="ARBA" id="ARBA00023136"/>
    </source>
</evidence>
<feature type="region of interest" description="Disordered" evidence="8">
    <location>
        <begin position="19"/>
        <end position="48"/>
    </location>
</feature>
<dbReference type="EMBL" id="HBUF01358674">
    <property type="protein sequence ID" value="CAG6719363.1"/>
    <property type="molecule type" value="Transcribed_RNA"/>
</dbReference>
<dbReference type="GO" id="GO:0005044">
    <property type="term" value="F:scavenger receptor activity"/>
    <property type="evidence" value="ECO:0007669"/>
    <property type="project" value="TreeGrafter"/>
</dbReference>
<keyword evidence="3" id="KW-1003">Cell membrane</keyword>
<keyword evidence="5 9" id="KW-1133">Transmembrane helix</keyword>
<evidence type="ECO:0000313" key="10">
    <source>
        <dbReference type="EMBL" id="CAG6613830.1"/>
    </source>
</evidence>
<evidence type="ECO:0000256" key="4">
    <source>
        <dbReference type="ARBA" id="ARBA00022692"/>
    </source>
</evidence>
<name>A0A8D8LPQ0_9HEMI</name>
<dbReference type="InterPro" id="IPR002159">
    <property type="entry name" value="CD36_fam"/>
</dbReference>
<dbReference type="Pfam" id="PF01130">
    <property type="entry name" value="CD36"/>
    <property type="match status" value="1"/>
</dbReference>
<evidence type="ECO:0000256" key="1">
    <source>
        <dbReference type="ARBA" id="ARBA00004236"/>
    </source>
</evidence>
<evidence type="ECO:0000256" key="2">
    <source>
        <dbReference type="ARBA" id="ARBA00010532"/>
    </source>
</evidence>
<evidence type="ECO:0000256" key="8">
    <source>
        <dbReference type="SAM" id="MobiDB-lite"/>
    </source>
</evidence>
<dbReference type="EMBL" id="HBUF01028719">
    <property type="protein sequence ID" value="CAG6613829.1"/>
    <property type="molecule type" value="Transcribed_RNA"/>
</dbReference>
<evidence type="ECO:0000256" key="7">
    <source>
        <dbReference type="ARBA" id="ARBA00023180"/>
    </source>
</evidence>
<dbReference type="EMBL" id="HBUF01358673">
    <property type="protein sequence ID" value="CAG6719362.1"/>
    <property type="molecule type" value="Transcribed_RNA"/>
</dbReference>
<feature type="transmembrane region" description="Helical" evidence="9">
    <location>
        <begin position="499"/>
        <end position="520"/>
    </location>
</feature>
<dbReference type="EMBL" id="HBUF01508089">
    <property type="protein sequence ID" value="CAG6746129.1"/>
    <property type="molecule type" value="Transcribed_RNA"/>
</dbReference>
<proteinExistence type="inferred from homology"/>
<dbReference type="AlphaFoldDB" id="A0A8D8LPQ0"/>
<dbReference type="EMBL" id="HBUF01028720">
    <property type="protein sequence ID" value="CAG6613830.1"/>
    <property type="molecule type" value="Transcribed_RNA"/>
</dbReference>
<accession>A0A8D8LPQ0</accession>
<sequence length="575" mass="64991">MGLQKQYLKVGQSAKNRLFGIQPKTSTTTPTRRTGSASGSRSRGGTRPLQMMVSDQNKISNSRLAVIVLGLLTLAIGVVLSSIPWLDYIILKNLRLWNGTLSYHYWQKPGVLRLTKVFIFNVTNPDGFMYNNEKPQLNEVGPFVYREDMQKVNIKFHDNGTVTFQHYKILEFMPEMSVLPNSTRFTLPNIPLLTLTSQANALKPLMKTGVSLALRMTSMKPFVSITAEELVFGYDDTLTSLANRFFPKGKRPPRKMGLFLGRNGTISEVQTIYTGHGGMENFGYMDKLNGLDHLPYWDEAPCNAIRASEGSFFPPREMTKSDIVHVYDKDLCRIWPLRYRRDVDKDGLKAGYYTPDDEIFAPGETNSDNKCYCPGQEKCPPQGLQNISPCQFDAPVFLSFPHFYKADPELLEAVDGLTPNQEKHETFFKIQPKLGVPLEAAVRVQLNLAVEESSIHVVRGFPSITFPIMWVEEGIGDLPPNIHRWIYLATSFAPNMAPILEYGFIIFGSLILIVVFVRAYKSLVFTQENLERGREKLRRGSSFIVNGQHRLMIIRDSYSLLGNQSPETDEQGSSD</sequence>
<protein>
    <submittedName>
        <fullName evidence="10">Scavenger receptor class B member 1</fullName>
    </submittedName>
</protein>
<dbReference type="GO" id="GO:0005737">
    <property type="term" value="C:cytoplasm"/>
    <property type="evidence" value="ECO:0007669"/>
    <property type="project" value="TreeGrafter"/>
</dbReference>
<dbReference type="EMBL" id="HBUF01508086">
    <property type="protein sequence ID" value="CAG6746126.1"/>
    <property type="molecule type" value="Transcribed_RNA"/>
</dbReference>
<keyword evidence="4 9" id="KW-0812">Transmembrane</keyword>
<keyword evidence="6 9" id="KW-0472">Membrane</keyword>
<keyword evidence="7" id="KW-0325">Glycoprotein</keyword>
<comment type="similarity">
    <text evidence="2">Belongs to the CD36 family.</text>
</comment>
<dbReference type="EMBL" id="HBUF01508088">
    <property type="protein sequence ID" value="CAG6746128.1"/>
    <property type="molecule type" value="Transcribed_RNA"/>
</dbReference>
<comment type="subcellular location">
    <subcellularLocation>
        <location evidence="1">Cell membrane</location>
    </subcellularLocation>
</comment>
<dbReference type="PANTHER" id="PTHR11923:SF88">
    <property type="entry name" value="DEBRIS BUSTER, ISOFORM D"/>
    <property type="match status" value="1"/>
</dbReference>
<dbReference type="EMBL" id="HBUF01302370">
    <property type="protein sequence ID" value="CAG6691395.1"/>
    <property type="molecule type" value="Transcribed_RNA"/>
</dbReference>
<dbReference type="EMBL" id="HBUF01508087">
    <property type="protein sequence ID" value="CAG6746127.1"/>
    <property type="molecule type" value="Transcribed_RNA"/>
</dbReference>
<dbReference type="EMBL" id="HBUF01302371">
    <property type="protein sequence ID" value="CAG6691396.1"/>
    <property type="molecule type" value="Transcribed_RNA"/>
</dbReference>
<organism evidence="10">
    <name type="scientific">Cacopsylla melanoneura</name>
    <dbReference type="NCBI Taxonomy" id="428564"/>
    <lineage>
        <taxon>Eukaryota</taxon>
        <taxon>Metazoa</taxon>
        <taxon>Ecdysozoa</taxon>
        <taxon>Arthropoda</taxon>
        <taxon>Hexapoda</taxon>
        <taxon>Insecta</taxon>
        <taxon>Pterygota</taxon>
        <taxon>Neoptera</taxon>
        <taxon>Paraneoptera</taxon>
        <taxon>Hemiptera</taxon>
        <taxon>Sternorrhyncha</taxon>
        <taxon>Psylloidea</taxon>
        <taxon>Psyllidae</taxon>
        <taxon>Psyllinae</taxon>
        <taxon>Cacopsylla</taxon>
    </lineage>
</organism>
<keyword evidence="10" id="KW-0675">Receptor</keyword>
<dbReference type="PANTHER" id="PTHR11923">
    <property type="entry name" value="SCAVENGER RECEPTOR CLASS B TYPE-1 SR-B1"/>
    <property type="match status" value="1"/>
</dbReference>